<proteinExistence type="predicted"/>
<evidence type="ECO:0000313" key="1">
    <source>
        <dbReference type="EMBL" id="CAK8163142.1"/>
    </source>
</evidence>
<accession>A0ABP0ESY5</accession>
<name>A0ABP0ESY5_9RICK</name>
<protein>
    <submittedName>
        <fullName evidence="1">Uncharacterized protein</fullName>
    </submittedName>
</protein>
<sequence>MYGFLYRLILYDNVPETTKTILVIKNSRSIKLWHNNNYSMAMP</sequence>
<gene>
    <name evidence="1" type="ORF">CAXC1_300026</name>
</gene>
<organism evidence="1 2">
    <name type="scientific">Candidatus Xenohaliotis californiensis</name>
    <dbReference type="NCBI Taxonomy" id="84677"/>
    <lineage>
        <taxon>Bacteria</taxon>
        <taxon>Pseudomonadati</taxon>
        <taxon>Pseudomonadota</taxon>
        <taxon>Alphaproteobacteria</taxon>
        <taxon>Rickettsiales</taxon>
        <taxon>Anaplasmataceae</taxon>
        <taxon>Candidatus Xenohaliotis</taxon>
    </lineage>
</organism>
<evidence type="ECO:0000313" key="2">
    <source>
        <dbReference type="Proteomes" id="UP001314181"/>
    </source>
</evidence>
<keyword evidence="2" id="KW-1185">Reference proteome</keyword>
<comment type="caution">
    <text evidence="1">The sequence shown here is derived from an EMBL/GenBank/DDBJ whole genome shotgun (WGS) entry which is preliminary data.</text>
</comment>
<dbReference type="EMBL" id="CAWVOK010000023">
    <property type="protein sequence ID" value="CAK8163142.1"/>
    <property type="molecule type" value="Genomic_DNA"/>
</dbReference>
<dbReference type="Proteomes" id="UP001314181">
    <property type="component" value="Unassembled WGS sequence"/>
</dbReference>
<reference evidence="1 2" key="1">
    <citation type="submission" date="2024-01" db="EMBL/GenBank/DDBJ databases">
        <authorList>
            <person name="Kunselman E."/>
        </authorList>
    </citation>
    <scope>NUCLEOTIDE SEQUENCE [LARGE SCALE GENOMIC DNA]</scope>
    <source>
        <strain evidence="1">2 abalone samples</strain>
    </source>
</reference>